<accession>A0AAJ1MIX5</accession>
<dbReference type="Gene3D" id="1.10.260.40">
    <property type="entry name" value="lambda repressor-like DNA-binding domains"/>
    <property type="match status" value="1"/>
</dbReference>
<dbReference type="Pfam" id="PF01381">
    <property type="entry name" value="HTH_3"/>
    <property type="match status" value="1"/>
</dbReference>
<protein>
    <submittedName>
        <fullName evidence="2">Helix-turn-helix transcriptional regulator</fullName>
    </submittedName>
</protein>
<feature type="domain" description="HTH cro/C1-type" evidence="1">
    <location>
        <begin position="34"/>
        <end position="87"/>
    </location>
</feature>
<dbReference type="AlphaFoldDB" id="A0AAJ1MIX5"/>
<evidence type="ECO:0000259" key="1">
    <source>
        <dbReference type="PROSITE" id="PS50943"/>
    </source>
</evidence>
<dbReference type="SMART" id="SM00530">
    <property type="entry name" value="HTH_XRE"/>
    <property type="match status" value="1"/>
</dbReference>
<organism evidence="2 3">
    <name type="scientific">Candidatus Thalassospirochaeta sargassi</name>
    <dbReference type="NCBI Taxonomy" id="3119039"/>
    <lineage>
        <taxon>Bacteria</taxon>
        <taxon>Pseudomonadati</taxon>
        <taxon>Spirochaetota</taxon>
        <taxon>Spirochaetia</taxon>
        <taxon>Spirochaetales</taxon>
        <taxon>Spirochaetaceae</taxon>
        <taxon>Candidatus Thalassospirochaeta</taxon>
    </lineage>
</organism>
<dbReference type="SUPFAM" id="SSF47413">
    <property type="entry name" value="lambda repressor-like DNA-binding domains"/>
    <property type="match status" value="1"/>
</dbReference>
<proteinExistence type="predicted"/>
<dbReference type="EMBL" id="JAQQAL010000011">
    <property type="protein sequence ID" value="MDC7226037.1"/>
    <property type="molecule type" value="Genomic_DNA"/>
</dbReference>
<evidence type="ECO:0000313" key="3">
    <source>
        <dbReference type="Proteomes" id="UP001221217"/>
    </source>
</evidence>
<dbReference type="PROSITE" id="PS50943">
    <property type="entry name" value="HTH_CROC1"/>
    <property type="match status" value="1"/>
</dbReference>
<dbReference type="InterPro" id="IPR001387">
    <property type="entry name" value="Cro/C1-type_HTH"/>
</dbReference>
<dbReference type="Proteomes" id="UP001221217">
    <property type="component" value="Unassembled WGS sequence"/>
</dbReference>
<reference evidence="2 3" key="1">
    <citation type="submission" date="2022-12" db="EMBL/GenBank/DDBJ databases">
        <title>Metagenome assembled genome from gulf of manar.</title>
        <authorList>
            <person name="Kohli P."/>
            <person name="Pk S."/>
            <person name="Venkata Ramana C."/>
            <person name="Sasikala C."/>
        </authorList>
    </citation>
    <scope>NUCLEOTIDE SEQUENCE [LARGE SCALE GENOMIC DNA]</scope>
    <source>
        <strain evidence="2">JB008</strain>
    </source>
</reference>
<evidence type="ECO:0000313" key="2">
    <source>
        <dbReference type="EMBL" id="MDC7226037.1"/>
    </source>
</evidence>
<dbReference type="InterPro" id="IPR010982">
    <property type="entry name" value="Lambda_DNA-bd_dom_sf"/>
</dbReference>
<dbReference type="GO" id="GO:0003677">
    <property type="term" value="F:DNA binding"/>
    <property type="evidence" value="ECO:0007669"/>
    <property type="project" value="InterPro"/>
</dbReference>
<name>A0AAJ1MIX5_9SPIO</name>
<comment type="caution">
    <text evidence="2">The sequence shown here is derived from an EMBL/GenBank/DDBJ whole genome shotgun (WGS) entry which is preliminary data.</text>
</comment>
<dbReference type="CDD" id="cd00093">
    <property type="entry name" value="HTH_XRE"/>
    <property type="match status" value="1"/>
</dbReference>
<sequence>MKYSDLKDSLRKDDPEFDSRVKAEKMRVDMAVAIAKKREEEGFSQKVIANIAHLTQQQVSKIENGENCNIDTYFKAMAALGLNFKDIAV</sequence>
<gene>
    <name evidence="2" type="ORF">PQJ61_04650</name>
</gene>